<evidence type="ECO:0000313" key="3">
    <source>
        <dbReference type="Proteomes" id="UP001626550"/>
    </source>
</evidence>
<name>A0ABD2Q333_9PLAT</name>
<sequence length="167" mass="18042">MSGSYHANISKDMPLPPPVNDEEVFEPPPPPPPLSHPPPPTLPEQGKSNGDSTEDDLDGTTDDGCLSSEEEAEAESKPKPRKESVSLYPDQALPPPIYGNLSRLEKEASRKYSISNTDSGNFLNPSNKAFNGSHSQKITKAIKLPSEVQDFEFISTAAVFLGSSSLY</sequence>
<accession>A0ABD2Q333</accession>
<protein>
    <submittedName>
        <fullName evidence="2">Uncharacterized protein</fullName>
    </submittedName>
</protein>
<evidence type="ECO:0000256" key="1">
    <source>
        <dbReference type="SAM" id="MobiDB-lite"/>
    </source>
</evidence>
<dbReference type="Proteomes" id="UP001626550">
    <property type="component" value="Unassembled WGS sequence"/>
</dbReference>
<feature type="compositionally biased region" description="Acidic residues" evidence="1">
    <location>
        <begin position="52"/>
        <end position="61"/>
    </location>
</feature>
<reference evidence="2 3" key="1">
    <citation type="submission" date="2024-11" db="EMBL/GenBank/DDBJ databases">
        <title>Adaptive evolution of stress response genes in parasites aligns with host niche diversity.</title>
        <authorList>
            <person name="Hahn C."/>
            <person name="Resl P."/>
        </authorList>
    </citation>
    <scope>NUCLEOTIDE SEQUENCE [LARGE SCALE GENOMIC DNA]</scope>
    <source>
        <strain evidence="2">EGGRZ-B1_66</strain>
        <tissue evidence="2">Body</tissue>
    </source>
</reference>
<feature type="compositionally biased region" description="Pro residues" evidence="1">
    <location>
        <begin position="26"/>
        <end position="42"/>
    </location>
</feature>
<dbReference type="EMBL" id="JBJKFK010001242">
    <property type="protein sequence ID" value="KAL3313627.1"/>
    <property type="molecule type" value="Genomic_DNA"/>
</dbReference>
<dbReference type="AlphaFoldDB" id="A0ABD2Q333"/>
<comment type="caution">
    <text evidence="2">The sequence shown here is derived from an EMBL/GenBank/DDBJ whole genome shotgun (WGS) entry which is preliminary data.</text>
</comment>
<feature type="region of interest" description="Disordered" evidence="1">
    <location>
        <begin position="1"/>
        <end position="99"/>
    </location>
</feature>
<organism evidence="2 3">
    <name type="scientific">Cichlidogyrus casuarinus</name>
    <dbReference type="NCBI Taxonomy" id="1844966"/>
    <lineage>
        <taxon>Eukaryota</taxon>
        <taxon>Metazoa</taxon>
        <taxon>Spiralia</taxon>
        <taxon>Lophotrochozoa</taxon>
        <taxon>Platyhelminthes</taxon>
        <taxon>Monogenea</taxon>
        <taxon>Monopisthocotylea</taxon>
        <taxon>Dactylogyridea</taxon>
        <taxon>Ancyrocephalidae</taxon>
        <taxon>Cichlidogyrus</taxon>
    </lineage>
</organism>
<gene>
    <name evidence="2" type="ORF">Ciccas_007767</name>
</gene>
<proteinExistence type="predicted"/>
<feature type="compositionally biased region" description="Basic and acidic residues" evidence="1">
    <location>
        <begin position="74"/>
        <end position="84"/>
    </location>
</feature>
<keyword evidence="3" id="KW-1185">Reference proteome</keyword>
<evidence type="ECO:0000313" key="2">
    <source>
        <dbReference type="EMBL" id="KAL3313627.1"/>
    </source>
</evidence>